<feature type="transmembrane region" description="Helical" evidence="5">
    <location>
        <begin position="185"/>
        <end position="207"/>
    </location>
</feature>
<evidence type="ECO:0000313" key="6">
    <source>
        <dbReference type="EMBL" id="KAK6762973.1"/>
    </source>
</evidence>
<feature type="transmembrane region" description="Helical" evidence="5">
    <location>
        <begin position="270"/>
        <end position="299"/>
    </location>
</feature>
<keyword evidence="7" id="KW-1185">Reference proteome</keyword>
<dbReference type="PANTHER" id="PTHR12479">
    <property type="entry name" value="LYSOSOMAL-ASSOCIATED TRANSMEMBRANE PROTEIN"/>
    <property type="match status" value="1"/>
</dbReference>
<dbReference type="EMBL" id="JAVFWL010000006">
    <property type="protein sequence ID" value="KAK6762973.1"/>
    <property type="molecule type" value="Genomic_DNA"/>
</dbReference>
<reference evidence="6 7" key="1">
    <citation type="submission" date="2023-08" db="EMBL/GenBank/DDBJ databases">
        <title>A Necator americanus chromosomal reference genome.</title>
        <authorList>
            <person name="Ilik V."/>
            <person name="Petrzelkova K.J."/>
            <person name="Pardy F."/>
            <person name="Fuh T."/>
            <person name="Niatou-Singa F.S."/>
            <person name="Gouil Q."/>
            <person name="Baker L."/>
            <person name="Ritchie M.E."/>
            <person name="Jex A.R."/>
            <person name="Gazzola D."/>
            <person name="Li H."/>
            <person name="Toshio Fujiwara R."/>
            <person name="Zhan B."/>
            <person name="Aroian R.V."/>
            <person name="Pafco B."/>
            <person name="Schwarz E.M."/>
        </authorList>
    </citation>
    <scope>NUCLEOTIDE SEQUENCE [LARGE SCALE GENOMIC DNA]</scope>
    <source>
        <strain evidence="6 7">Aroian</strain>
        <tissue evidence="6">Whole animal</tissue>
    </source>
</reference>
<dbReference type="Proteomes" id="UP001303046">
    <property type="component" value="Unassembled WGS sequence"/>
</dbReference>
<accession>A0ABR1EK37</accession>
<evidence type="ECO:0000256" key="4">
    <source>
        <dbReference type="ARBA" id="ARBA00023136"/>
    </source>
</evidence>
<dbReference type="PANTHER" id="PTHR12479:SF10">
    <property type="entry name" value="LYSOSOMAL-ASSOCIATED TRANSMEMBRANE PROTEIN"/>
    <property type="match status" value="1"/>
</dbReference>
<feature type="transmembrane region" description="Helical" evidence="5">
    <location>
        <begin position="219"/>
        <end position="242"/>
    </location>
</feature>
<dbReference type="InterPro" id="IPR051115">
    <property type="entry name" value="LAPTM_transporter"/>
</dbReference>
<evidence type="ECO:0000256" key="1">
    <source>
        <dbReference type="ARBA" id="ARBA00004127"/>
    </source>
</evidence>
<comment type="subcellular location">
    <subcellularLocation>
        <location evidence="1">Endomembrane system</location>
        <topology evidence="1">Multi-pass membrane protein</topology>
    </subcellularLocation>
</comment>
<organism evidence="6 7">
    <name type="scientific">Necator americanus</name>
    <name type="common">Human hookworm</name>
    <dbReference type="NCBI Taxonomy" id="51031"/>
    <lineage>
        <taxon>Eukaryota</taxon>
        <taxon>Metazoa</taxon>
        <taxon>Ecdysozoa</taxon>
        <taxon>Nematoda</taxon>
        <taxon>Chromadorea</taxon>
        <taxon>Rhabditida</taxon>
        <taxon>Rhabditina</taxon>
        <taxon>Rhabditomorpha</taxon>
        <taxon>Strongyloidea</taxon>
        <taxon>Ancylostomatidae</taxon>
        <taxon>Bunostominae</taxon>
        <taxon>Necator</taxon>
    </lineage>
</organism>
<feature type="transmembrane region" description="Helical" evidence="5">
    <location>
        <begin position="162"/>
        <end position="179"/>
    </location>
</feature>
<gene>
    <name evidence="6" type="primary">Necator_chrX.g23779</name>
    <name evidence="6" type="ORF">RB195_023615</name>
</gene>
<keyword evidence="3 5" id="KW-1133">Transmembrane helix</keyword>
<keyword evidence="4 5" id="KW-0472">Membrane</keyword>
<protein>
    <submittedName>
        <fullName evidence="6">Uncharacterized protein</fullName>
    </submittedName>
</protein>
<evidence type="ECO:0000256" key="3">
    <source>
        <dbReference type="ARBA" id="ARBA00022989"/>
    </source>
</evidence>
<name>A0ABR1EK37_NECAM</name>
<sequence>MSTPCYPSTSSQPCWVVNRNRWRYTTFSNTIPVFIHSSFNADATILRCCQFNIKGTSCVPKKQSRNFAEKQIQAHNTTNKEKSQANRSNCNEKTNILFRHCEKAIGVDFLCFHAEFLYASSRCLYDGYERMSANVTRPLFDQMDCKYTCFCGATHIRKGARAVAVLLTVSTAINIFFSLTRTSTVAVYTLMISAFAVVVFGSLLYGIYKEMRMYVVPYLVFQVISVGITVMVLLLFIIAIAAKSNKVIELAKDIGSVNIHLPQKQLDSALASFTVVFIVTLCLGGLIQVYFFEVVYSFYGFLRDRESSFNFNFEVTPAIRPLETMFGSVDEVPPPYQEQQ</sequence>
<proteinExistence type="predicted"/>
<evidence type="ECO:0000256" key="2">
    <source>
        <dbReference type="ARBA" id="ARBA00022692"/>
    </source>
</evidence>
<comment type="caution">
    <text evidence="6">The sequence shown here is derived from an EMBL/GenBank/DDBJ whole genome shotgun (WGS) entry which is preliminary data.</text>
</comment>
<keyword evidence="2 5" id="KW-0812">Transmembrane</keyword>
<evidence type="ECO:0000313" key="7">
    <source>
        <dbReference type="Proteomes" id="UP001303046"/>
    </source>
</evidence>
<evidence type="ECO:0000256" key="5">
    <source>
        <dbReference type="SAM" id="Phobius"/>
    </source>
</evidence>